<evidence type="ECO:0000256" key="8">
    <source>
        <dbReference type="ARBA" id="ARBA00023242"/>
    </source>
</evidence>
<evidence type="ECO:0000256" key="4">
    <source>
        <dbReference type="ARBA" id="ARBA00023015"/>
    </source>
</evidence>
<keyword evidence="3" id="KW-0217">Developmental protein</keyword>
<dbReference type="Gene3D" id="1.10.10.60">
    <property type="entry name" value="Homeodomain-like"/>
    <property type="match status" value="1"/>
</dbReference>
<feature type="compositionally biased region" description="Basic and acidic residues" evidence="11">
    <location>
        <begin position="138"/>
        <end position="162"/>
    </location>
</feature>
<accession>A0A1U7S2D8</accession>
<keyword evidence="14" id="KW-1185">Reference proteome</keyword>
<dbReference type="CTD" id="30813"/>
<keyword evidence="7" id="KW-0804">Transcription</keyword>
<keyword evidence="5 9" id="KW-0238">DNA-binding</keyword>
<dbReference type="PANTHER" id="PTHR46892">
    <property type="entry name" value="VISUAL SYSTEM HOMEOBOX 2"/>
    <property type="match status" value="1"/>
</dbReference>
<evidence type="ECO:0000256" key="11">
    <source>
        <dbReference type="SAM" id="MobiDB-lite"/>
    </source>
</evidence>
<feature type="domain" description="CVC" evidence="13">
    <location>
        <begin position="29"/>
        <end position="82"/>
    </location>
</feature>
<dbReference type="InterPro" id="IPR023339">
    <property type="entry name" value="CVC"/>
</dbReference>
<evidence type="ECO:0000256" key="9">
    <source>
        <dbReference type="PROSITE-ProRule" id="PRU00108"/>
    </source>
</evidence>
<dbReference type="InterPro" id="IPR009057">
    <property type="entry name" value="Homeodomain-like_sf"/>
</dbReference>
<dbReference type="RefSeq" id="XP_006028021.2">
    <property type="nucleotide sequence ID" value="XM_006027959.3"/>
</dbReference>
<evidence type="ECO:0000256" key="7">
    <source>
        <dbReference type="ARBA" id="ARBA00023163"/>
    </source>
</evidence>
<feature type="DNA-binding region" description="Homeobox" evidence="9">
    <location>
        <begin position="3"/>
        <end position="28"/>
    </location>
</feature>
<keyword evidence="6 9" id="KW-0371">Homeobox</keyword>
<evidence type="ECO:0000259" key="13">
    <source>
        <dbReference type="PROSITE" id="PS51496"/>
    </source>
</evidence>
<comment type="similarity">
    <text evidence="2">Belongs to the paired homeobox family.</text>
</comment>
<evidence type="ECO:0000256" key="3">
    <source>
        <dbReference type="ARBA" id="ARBA00022473"/>
    </source>
</evidence>
<keyword evidence="8 9" id="KW-0539">Nucleus</keyword>
<dbReference type="PROSITE" id="PS50071">
    <property type="entry name" value="HOMEOBOX_2"/>
    <property type="match status" value="1"/>
</dbReference>
<keyword evidence="4" id="KW-0805">Transcription regulation</keyword>
<evidence type="ECO:0000313" key="14">
    <source>
        <dbReference type="Proteomes" id="UP000189705"/>
    </source>
</evidence>
<dbReference type="Pfam" id="PF00046">
    <property type="entry name" value="Homeodomain"/>
    <property type="match status" value="1"/>
</dbReference>
<dbReference type="InParanoid" id="A0A1U7S2D8"/>
<comment type="subcellular location">
    <subcellularLocation>
        <location evidence="1 9 10">Nucleus</location>
    </subcellularLocation>
</comment>
<feature type="domain" description="Homeobox" evidence="12">
    <location>
        <begin position="1"/>
        <end position="27"/>
    </location>
</feature>
<dbReference type="PROSITE" id="PS51496">
    <property type="entry name" value="CVC"/>
    <property type="match status" value="1"/>
</dbReference>
<evidence type="ECO:0000256" key="6">
    <source>
        <dbReference type="ARBA" id="ARBA00023155"/>
    </source>
</evidence>
<evidence type="ECO:0000256" key="5">
    <source>
        <dbReference type="ARBA" id="ARBA00023125"/>
    </source>
</evidence>
<evidence type="ECO:0000313" key="15">
    <source>
        <dbReference type="RefSeq" id="XP_006028021.2"/>
    </source>
</evidence>
<evidence type="ECO:0000256" key="1">
    <source>
        <dbReference type="ARBA" id="ARBA00004123"/>
    </source>
</evidence>
<dbReference type="Proteomes" id="UP000189705">
    <property type="component" value="Unplaced"/>
</dbReference>
<dbReference type="GO" id="GO:1990837">
    <property type="term" value="F:sequence-specific double-stranded DNA binding"/>
    <property type="evidence" value="ECO:0007669"/>
    <property type="project" value="TreeGrafter"/>
</dbReference>
<dbReference type="InterPro" id="IPR017970">
    <property type="entry name" value="Homeobox_CS"/>
</dbReference>
<gene>
    <name evidence="15" type="primary">VSX1</name>
</gene>
<evidence type="ECO:0000259" key="12">
    <source>
        <dbReference type="PROSITE" id="PS50071"/>
    </source>
</evidence>
<feature type="compositionally biased region" description="Basic and acidic residues" evidence="11">
    <location>
        <begin position="98"/>
        <end position="118"/>
    </location>
</feature>
<evidence type="ECO:0000256" key="2">
    <source>
        <dbReference type="ARBA" id="ARBA00005733"/>
    </source>
</evidence>
<dbReference type="eggNOG" id="KOG0494">
    <property type="taxonomic scope" value="Eukaryota"/>
</dbReference>
<dbReference type="GO" id="GO:0005634">
    <property type="term" value="C:nucleus"/>
    <property type="evidence" value="ECO:0007669"/>
    <property type="project" value="UniProtKB-SubCell"/>
</dbReference>
<reference evidence="15" key="1">
    <citation type="submission" date="2025-08" db="UniProtKB">
        <authorList>
            <consortium name="RefSeq"/>
        </authorList>
    </citation>
    <scope>IDENTIFICATION</scope>
</reference>
<dbReference type="KEGG" id="asn:102386273"/>
<sequence>MLAMKTELPEDRIQVWFQNRRAKWRKREKCWGRSSVMAEYGLYGAMVRHSIPLPESIINSAKSGLMGSCAPWLLGMHKKSMEVTRKSENEEKVMDNWRSEHAEEELKVKQADQQRSSDKLCTMDTSEDTAIDLSSTAKQEKRSTLRQCLSRDLRTEKQDNDH</sequence>
<dbReference type="PANTHER" id="PTHR46892:SF2">
    <property type="entry name" value="VISUAL SYSTEM HOMEOBOX 1"/>
    <property type="match status" value="1"/>
</dbReference>
<evidence type="ECO:0000256" key="10">
    <source>
        <dbReference type="RuleBase" id="RU000682"/>
    </source>
</evidence>
<organism evidence="14 15">
    <name type="scientific">Alligator sinensis</name>
    <name type="common">Chinese alligator</name>
    <dbReference type="NCBI Taxonomy" id="38654"/>
    <lineage>
        <taxon>Eukaryota</taxon>
        <taxon>Metazoa</taxon>
        <taxon>Chordata</taxon>
        <taxon>Craniata</taxon>
        <taxon>Vertebrata</taxon>
        <taxon>Euteleostomi</taxon>
        <taxon>Archelosauria</taxon>
        <taxon>Archosauria</taxon>
        <taxon>Crocodylia</taxon>
        <taxon>Alligatoridae</taxon>
        <taxon>Alligatorinae</taxon>
        <taxon>Alligator</taxon>
    </lineage>
</organism>
<dbReference type="GO" id="GO:0000981">
    <property type="term" value="F:DNA-binding transcription factor activity, RNA polymerase II-specific"/>
    <property type="evidence" value="ECO:0007669"/>
    <property type="project" value="InterPro"/>
</dbReference>
<proteinExistence type="inferred from homology"/>
<dbReference type="InterPro" id="IPR001356">
    <property type="entry name" value="HD"/>
</dbReference>
<dbReference type="AlphaFoldDB" id="A0A1U7S2D8"/>
<dbReference type="CDD" id="cd00086">
    <property type="entry name" value="homeodomain"/>
    <property type="match status" value="1"/>
</dbReference>
<dbReference type="SUPFAM" id="SSF46689">
    <property type="entry name" value="Homeodomain-like"/>
    <property type="match status" value="1"/>
</dbReference>
<dbReference type="PROSITE" id="PS00027">
    <property type="entry name" value="HOMEOBOX_1"/>
    <property type="match status" value="1"/>
</dbReference>
<dbReference type="GeneID" id="102386273"/>
<dbReference type="STRING" id="38654.A0A1U7S2D8"/>
<protein>
    <submittedName>
        <fullName evidence="15">Visual system homeobox 1</fullName>
    </submittedName>
</protein>
<dbReference type="InterPro" id="IPR052294">
    <property type="entry name" value="VSX_homeobox_regulators"/>
</dbReference>
<feature type="region of interest" description="Disordered" evidence="11">
    <location>
        <begin position="98"/>
        <end position="162"/>
    </location>
</feature>
<name>A0A1U7S2D8_ALLSI</name>